<organism evidence="1 2">
    <name type="scientific">Cephalotus follicularis</name>
    <name type="common">Albany pitcher plant</name>
    <dbReference type="NCBI Taxonomy" id="3775"/>
    <lineage>
        <taxon>Eukaryota</taxon>
        <taxon>Viridiplantae</taxon>
        <taxon>Streptophyta</taxon>
        <taxon>Embryophyta</taxon>
        <taxon>Tracheophyta</taxon>
        <taxon>Spermatophyta</taxon>
        <taxon>Magnoliopsida</taxon>
        <taxon>eudicotyledons</taxon>
        <taxon>Gunneridae</taxon>
        <taxon>Pentapetalae</taxon>
        <taxon>rosids</taxon>
        <taxon>fabids</taxon>
        <taxon>Oxalidales</taxon>
        <taxon>Cephalotaceae</taxon>
        <taxon>Cephalotus</taxon>
    </lineage>
</organism>
<comment type="caution">
    <text evidence="1">The sequence shown here is derived from an EMBL/GenBank/DDBJ whole genome shotgun (WGS) entry which is preliminary data.</text>
</comment>
<reference evidence="2" key="1">
    <citation type="submission" date="2016-04" db="EMBL/GenBank/DDBJ databases">
        <title>Cephalotus genome sequencing.</title>
        <authorList>
            <person name="Fukushima K."/>
            <person name="Hasebe M."/>
            <person name="Fang X."/>
        </authorList>
    </citation>
    <scope>NUCLEOTIDE SEQUENCE [LARGE SCALE GENOMIC DNA]</scope>
    <source>
        <strain evidence="2">cv. St1</strain>
    </source>
</reference>
<name>A0A1Q3BBI7_CEPFO</name>
<proteinExistence type="predicted"/>
<dbReference type="Proteomes" id="UP000187406">
    <property type="component" value="Unassembled WGS sequence"/>
</dbReference>
<evidence type="ECO:0000313" key="2">
    <source>
        <dbReference type="Proteomes" id="UP000187406"/>
    </source>
</evidence>
<evidence type="ECO:0000313" key="1">
    <source>
        <dbReference type="EMBL" id="GAV65360.1"/>
    </source>
</evidence>
<dbReference type="AlphaFoldDB" id="A0A1Q3BBI7"/>
<protein>
    <submittedName>
        <fullName evidence="1">Uncharacterized protein</fullName>
    </submittedName>
</protein>
<feature type="non-terminal residue" evidence="1">
    <location>
        <position position="1"/>
    </location>
</feature>
<keyword evidence="2" id="KW-1185">Reference proteome</keyword>
<gene>
    <name evidence="1" type="ORF">CFOL_v3_08875</name>
</gene>
<sequence length="81" mass="9473">LPGVPLIFGLRNSLFLEQPSADEMRLGVKDGSQLKRKKAKAQSLPISIIFYLDSFYTYSKYISPCFWRLFFFLIVLHKDRL</sequence>
<dbReference type="InParanoid" id="A0A1Q3BBI7"/>
<dbReference type="EMBL" id="BDDD01000402">
    <property type="protein sequence ID" value="GAV65360.1"/>
    <property type="molecule type" value="Genomic_DNA"/>
</dbReference>
<accession>A0A1Q3BBI7</accession>